<dbReference type="AlphaFoldDB" id="A0A8J4F8D7"/>
<evidence type="ECO:0000256" key="1">
    <source>
        <dbReference type="SAM" id="MobiDB-lite"/>
    </source>
</evidence>
<name>A0A8J4F8D7_9CHLO</name>
<evidence type="ECO:0000313" key="3">
    <source>
        <dbReference type="Proteomes" id="UP000747399"/>
    </source>
</evidence>
<sequence>MSGVTSPAAASSKAGGDLLSRQDLLAALEGATTVLEGMCFENEVLALVMALSTHPAVRLQDLTAALRMLQDWLPPLTHTPQRCKPRELSAIPPPAVTAATTHTAAARPQHHTHHHDGSRAVVAGSAAPDILLDALAFPGGARPGAANAVAGAAPSGAVQIAAAGRSSGGANDAAAVLLRLEATVLRLLGGMTGEQAEEMLRLQSLGSQGLRPRRGWYRTHLRLPPLARGPSIGTSKRGAQQQQQQANMRHPVFCDDSLGFHDQNGSDSDPSQVCDLGPIDRWGQRNGRECAPQQSLMRLSRRLAHPLPLRLRLLYRLGPSESPGIAAGGGWAPLGGVCSPDSGSVSSTDGLRLQPCGNADGDRNTATAAASIRGNNNYGGDMTRIGIGTPLRSLELQLRHQQRLYEDETVWRYGTSDLLDLLEAMGTAAKAGCHRPRCVTVRCLLNALALRWLRSGVVQGDVRALIATLCCLGWRPRAVVTVFTTAWRPFVVLAPQSVSDAAMAGMAQVLGCLTSHDFVYHPGGRAAAAAEGGMAWPKLRRFWVNLLALASARLQTGGLQLPDGAVVKPAAVGNPAVQPVLCDATATGMSAQHCSVGAGLRAGAGATRADGHAVVPAPSPPPSALSARSLVRLVWSSGRQGARVPQLLGTACRVLPPWLAQLHPGVVGALAWGLGQPRFCAPRMNSALLSLLRRWLAAAEDSGGGEDTVEGYSCDWTAACRTATALLQLRHISPSAPELASLLRHITSRLQRHNHYHNRGFPRSPYRQAARQVYTAGGGWGRTQAATVSVRCGSGDVCSWPDGSAPGMAAPSTRGPCCRTAAPGNSNMGKAGHARPDGTTGPPSHHEVVNPRALASLLWALHSELVPIHSAGSTARPGARGARRRLRLLASRYAPMVGCRTGPTFSSLSQREFTASLSDSTACAGCAPAGSDPSVSGWGIRIPAGAADGPSTHGRGPTLLEEHPELFRSAAAFLARRAADLPPVSLLQLLQIMAFSRPPGRLVSPAFLDAFGRLAEVRPRWLLRSEAQARTVLECYRRLGWWPVGQVEEIGSRLEELRRAPWRHKPQFGDGMF</sequence>
<accession>A0A8J4F8D7</accession>
<evidence type="ECO:0000313" key="2">
    <source>
        <dbReference type="EMBL" id="GIL64463.1"/>
    </source>
</evidence>
<feature type="region of interest" description="Disordered" evidence="1">
    <location>
        <begin position="823"/>
        <end position="847"/>
    </location>
</feature>
<proteinExistence type="predicted"/>
<comment type="caution">
    <text evidence="2">The sequence shown here is derived from an EMBL/GenBank/DDBJ whole genome shotgun (WGS) entry which is preliminary data.</text>
</comment>
<gene>
    <name evidence="2" type="ORF">Vafri_18374</name>
</gene>
<reference evidence="2" key="1">
    <citation type="journal article" date="2021" name="Proc. Natl. Acad. Sci. U.S.A.">
        <title>Three genomes in the algal genus Volvox reveal the fate of a haploid sex-determining region after a transition to homothallism.</title>
        <authorList>
            <person name="Yamamoto K."/>
            <person name="Hamaji T."/>
            <person name="Kawai-Toyooka H."/>
            <person name="Matsuzaki R."/>
            <person name="Takahashi F."/>
            <person name="Nishimura Y."/>
            <person name="Kawachi M."/>
            <person name="Noguchi H."/>
            <person name="Minakuchi Y."/>
            <person name="Umen J.G."/>
            <person name="Toyoda A."/>
            <person name="Nozaki H."/>
        </authorList>
    </citation>
    <scope>NUCLEOTIDE SEQUENCE</scope>
    <source>
        <strain evidence="2">NIES-3780</strain>
    </source>
</reference>
<organism evidence="2 3">
    <name type="scientific">Volvox africanus</name>
    <dbReference type="NCBI Taxonomy" id="51714"/>
    <lineage>
        <taxon>Eukaryota</taxon>
        <taxon>Viridiplantae</taxon>
        <taxon>Chlorophyta</taxon>
        <taxon>core chlorophytes</taxon>
        <taxon>Chlorophyceae</taxon>
        <taxon>CS clade</taxon>
        <taxon>Chlamydomonadales</taxon>
        <taxon>Volvocaceae</taxon>
        <taxon>Volvox</taxon>
    </lineage>
</organism>
<dbReference type="EMBL" id="BNCO01000066">
    <property type="protein sequence ID" value="GIL64463.1"/>
    <property type="molecule type" value="Genomic_DNA"/>
</dbReference>
<keyword evidence="3" id="KW-1185">Reference proteome</keyword>
<dbReference type="Proteomes" id="UP000747399">
    <property type="component" value="Unassembled WGS sequence"/>
</dbReference>
<protein>
    <submittedName>
        <fullName evidence="2">Uncharacterized protein</fullName>
    </submittedName>
</protein>